<feature type="non-terminal residue" evidence="1">
    <location>
        <position position="1"/>
    </location>
</feature>
<gene>
    <name evidence="1" type="ORF">R3P38DRAFT_2587012</name>
</gene>
<dbReference type="EMBL" id="JAWWNJ010000210">
    <property type="protein sequence ID" value="KAK6971505.1"/>
    <property type="molecule type" value="Genomic_DNA"/>
</dbReference>
<comment type="caution">
    <text evidence="1">The sequence shown here is derived from an EMBL/GenBank/DDBJ whole genome shotgun (WGS) entry which is preliminary data.</text>
</comment>
<dbReference type="Proteomes" id="UP001362999">
    <property type="component" value="Unassembled WGS sequence"/>
</dbReference>
<accession>A0AAV9Z4J3</accession>
<dbReference type="AlphaFoldDB" id="A0AAV9Z4J3"/>
<reference evidence="1 2" key="1">
    <citation type="journal article" date="2024" name="J Genomics">
        <title>Draft genome sequencing and assembly of Favolaschia claudopus CIRM-BRFM 2984 isolated from oak limbs.</title>
        <authorList>
            <person name="Navarro D."/>
            <person name="Drula E."/>
            <person name="Chaduli D."/>
            <person name="Cazenave R."/>
            <person name="Ahrendt S."/>
            <person name="Wang J."/>
            <person name="Lipzen A."/>
            <person name="Daum C."/>
            <person name="Barry K."/>
            <person name="Grigoriev I.V."/>
            <person name="Favel A."/>
            <person name="Rosso M.N."/>
            <person name="Martin F."/>
        </authorList>
    </citation>
    <scope>NUCLEOTIDE SEQUENCE [LARGE SCALE GENOMIC DNA]</scope>
    <source>
        <strain evidence="1 2">CIRM-BRFM 2984</strain>
    </source>
</reference>
<protein>
    <submittedName>
        <fullName evidence="1">Uncharacterized protein</fullName>
    </submittedName>
</protein>
<organism evidence="1 2">
    <name type="scientific">Favolaschia claudopus</name>
    <dbReference type="NCBI Taxonomy" id="2862362"/>
    <lineage>
        <taxon>Eukaryota</taxon>
        <taxon>Fungi</taxon>
        <taxon>Dikarya</taxon>
        <taxon>Basidiomycota</taxon>
        <taxon>Agaricomycotina</taxon>
        <taxon>Agaricomycetes</taxon>
        <taxon>Agaricomycetidae</taxon>
        <taxon>Agaricales</taxon>
        <taxon>Marasmiineae</taxon>
        <taxon>Mycenaceae</taxon>
        <taxon>Favolaschia</taxon>
    </lineage>
</organism>
<sequence>YCRQLYPSVVEYALCVWYSPVFPTGSGGRKGSVGVLTQLCKVQNIAWRLITGAFKTTPVAALKYLANIPQIELRLNQTSFNAPGRLASLPPHDLLHPLVRRCINSYTLNTTAPYCTRCSMLSLRLLTLKRSTPLH</sequence>
<keyword evidence="2" id="KW-1185">Reference proteome</keyword>
<name>A0AAV9Z4J3_9AGAR</name>
<evidence type="ECO:0000313" key="2">
    <source>
        <dbReference type="Proteomes" id="UP001362999"/>
    </source>
</evidence>
<proteinExistence type="predicted"/>
<evidence type="ECO:0000313" key="1">
    <source>
        <dbReference type="EMBL" id="KAK6971505.1"/>
    </source>
</evidence>